<proteinExistence type="predicted"/>
<dbReference type="AlphaFoldDB" id="A0A6I2RIW4"/>
<dbReference type="EMBL" id="WKPR01000072">
    <property type="protein sequence ID" value="MSB23062.1"/>
    <property type="molecule type" value="Genomic_DNA"/>
</dbReference>
<dbReference type="RefSeq" id="WP_108981988.1">
    <property type="nucleotide sequence ID" value="NZ_JAQLWY010000015.1"/>
</dbReference>
<sequence>MIYRGKIFIEGDLACFINKKMSISEEDAELEAYHEESFEIPFLNGVVAEIRFCFDGSGWADGRLYDRNGDVIYQDEPLSEFFGTRIWTLVDGDLGVELDTYVIEVVQEGVEEA</sequence>
<dbReference type="Proteomes" id="UP000434475">
    <property type="component" value="Unassembled WGS sequence"/>
</dbReference>
<evidence type="ECO:0000313" key="1">
    <source>
        <dbReference type="EMBL" id="MSB23062.1"/>
    </source>
</evidence>
<reference evidence="1 2" key="1">
    <citation type="journal article" date="2019" name="Nat. Med.">
        <title>A library of human gut bacterial isolates paired with longitudinal multiomics data enables mechanistic microbiome research.</title>
        <authorList>
            <person name="Poyet M."/>
            <person name="Groussin M."/>
            <person name="Gibbons S.M."/>
            <person name="Avila-Pacheco J."/>
            <person name="Jiang X."/>
            <person name="Kearney S.M."/>
            <person name="Perrotta A.R."/>
            <person name="Berdy B."/>
            <person name="Zhao S."/>
            <person name="Lieberman T.D."/>
            <person name="Swanson P.K."/>
            <person name="Smith M."/>
            <person name="Roesemann S."/>
            <person name="Alexander J.E."/>
            <person name="Rich S.A."/>
            <person name="Livny J."/>
            <person name="Vlamakis H."/>
            <person name="Clish C."/>
            <person name="Bullock K."/>
            <person name="Deik A."/>
            <person name="Scott J."/>
            <person name="Pierce K.A."/>
            <person name="Xavier R.J."/>
            <person name="Alm E.J."/>
        </authorList>
    </citation>
    <scope>NUCLEOTIDE SEQUENCE [LARGE SCALE GENOMIC DNA]</scope>
    <source>
        <strain evidence="1 2">BIOML-A2</strain>
    </source>
</reference>
<organism evidence="1 2">
    <name type="scientific">Flavonifractor plautii</name>
    <name type="common">Fusobacterium plautii</name>
    <dbReference type="NCBI Taxonomy" id="292800"/>
    <lineage>
        <taxon>Bacteria</taxon>
        <taxon>Bacillati</taxon>
        <taxon>Bacillota</taxon>
        <taxon>Clostridia</taxon>
        <taxon>Eubacteriales</taxon>
        <taxon>Oscillospiraceae</taxon>
        <taxon>Flavonifractor</taxon>
    </lineage>
</organism>
<accession>A0A6I2RIW4</accession>
<comment type="caution">
    <text evidence="1">The sequence shown here is derived from an EMBL/GenBank/DDBJ whole genome shotgun (WGS) entry which is preliminary data.</text>
</comment>
<protein>
    <submittedName>
        <fullName evidence="1">Uncharacterized protein</fullName>
    </submittedName>
</protein>
<gene>
    <name evidence="1" type="ORF">GKE97_26860</name>
</gene>
<evidence type="ECO:0000313" key="2">
    <source>
        <dbReference type="Proteomes" id="UP000434475"/>
    </source>
</evidence>
<name>A0A6I2RIW4_FLAPL</name>